<dbReference type="EMBL" id="LCPC01000014">
    <property type="protein sequence ID" value="KKU89261.1"/>
    <property type="molecule type" value="Genomic_DNA"/>
</dbReference>
<organism evidence="2 3">
    <name type="scientific">Candidatus Yanofskybacteria bacterium GW2011_GWA1_48_10</name>
    <dbReference type="NCBI Taxonomy" id="1619022"/>
    <lineage>
        <taxon>Bacteria</taxon>
        <taxon>Candidatus Yanofskyibacteriota</taxon>
    </lineage>
</organism>
<keyword evidence="1" id="KW-0812">Transmembrane</keyword>
<keyword evidence="1" id="KW-1133">Transmembrane helix</keyword>
<name>A0A0G1U5A4_9BACT</name>
<dbReference type="Proteomes" id="UP000034403">
    <property type="component" value="Unassembled WGS sequence"/>
</dbReference>
<comment type="caution">
    <text evidence="2">The sequence shown here is derived from an EMBL/GenBank/DDBJ whole genome shotgun (WGS) entry which is preliminary data.</text>
</comment>
<accession>A0A0G1U5A4</accession>
<protein>
    <submittedName>
        <fullName evidence="2">Uncharacterized protein</fullName>
    </submittedName>
</protein>
<keyword evidence="1" id="KW-0472">Membrane</keyword>
<sequence length="131" mass="13895">MPRFPQISPKILIILIALAIILAGVGTGYLISRSTSTSVAPGVVNTAKEVGSTDTKTFRDSAQGVIEKGGINGEGTHKLIRDGGPSQTAYLVSSIVDLDQFDGKKVEVWGETIKAQKAGWLMDVGRVKLLE</sequence>
<evidence type="ECO:0000313" key="3">
    <source>
        <dbReference type="Proteomes" id="UP000034403"/>
    </source>
</evidence>
<gene>
    <name evidence="2" type="ORF">UY20_C0014G0004</name>
</gene>
<dbReference type="AlphaFoldDB" id="A0A0G1U5A4"/>
<reference evidence="2 3" key="1">
    <citation type="journal article" date="2015" name="Nature">
        <title>rRNA introns, odd ribosomes, and small enigmatic genomes across a large radiation of phyla.</title>
        <authorList>
            <person name="Brown C.T."/>
            <person name="Hug L.A."/>
            <person name="Thomas B.C."/>
            <person name="Sharon I."/>
            <person name="Castelle C.J."/>
            <person name="Singh A."/>
            <person name="Wilkins M.J."/>
            <person name="Williams K.H."/>
            <person name="Banfield J.F."/>
        </authorList>
    </citation>
    <scope>NUCLEOTIDE SEQUENCE [LARGE SCALE GENOMIC DNA]</scope>
</reference>
<evidence type="ECO:0000256" key="1">
    <source>
        <dbReference type="SAM" id="Phobius"/>
    </source>
</evidence>
<evidence type="ECO:0000313" key="2">
    <source>
        <dbReference type="EMBL" id="KKU89261.1"/>
    </source>
</evidence>
<proteinExistence type="predicted"/>
<feature type="transmembrane region" description="Helical" evidence="1">
    <location>
        <begin position="12"/>
        <end position="31"/>
    </location>
</feature>